<evidence type="ECO:0000256" key="9">
    <source>
        <dbReference type="SAM" id="Phobius"/>
    </source>
</evidence>
<keyword evidence="4 9" id="KW-1133">Transmembrane helix</keyword>
<dbReference type="PRINTS" id="PR00237">
    <property type="entry name" value="GPCRRHODOPSN"/>
</dbReference>
<dbReference type="Gene3D" id="1.20.1070.10">
    <property type="entry name" value="Rhodopsin 7-helix transmembrane proteins"/>
    <property type="match status" value="1"/>
</dbReference>
<feature type="transmembrane region" description="Helical" evidence="9">
    <location>
        <begin position="28"/>
        <end position="54"/>
    </location>
</feature>
<evidence type="ECO:0000256" key="2">
    <source>
        <dbReference type="ARBA" id="ARBA00022475"/>
    </source>
</evidence>
<keyword evidence="7 11" id="KW-0675">Receptor</keyword>
<keyword evidence="6 9" id="KW-0472">Membrane</keyword>
<feature type="domain" description="G-protein coupled receptors family 1 profile" evidence="10">
    <location>
        <begin position="43"/>
        <end position="292"/>
    </location>
</feature>
<dbReference type="EMBL" id="NEDP02076744">
    <property type="protein sequence ID" value="OWF35014.1"/>
    <property type="molecule type" value="Genomic_DNA"/>
</dbReference>
<dbReference type="AlphaFoldDB" id="A0A210PEU9"/>
<protein>
    <submittedName>
        <fullName evidence="11">Adenosine receptor A2a</fullName>
    </submittedName>
</protein>
<sequence length="313" mass="35547">MSLREDLNISSITEKTGNADQNVNIPPYVSYTIIGFISIVITLNIPSLIVLLFTKVKASNFVSVHILSLAVTDCGVGLSLLLVVLARTNNYWDCWTRLFVNITMYINSMTQVAALCLDRVIMFHNVKWKSITKNSTLLIKIILTTYLITLVISIIPCVVLATPNDISKCGLDNLFDEGKRTLLLYFGICFTCIEVFVILCTVILIRFLWKRKFSKRRVNPHPTIQSNNNTMDKETRAMVTLGIIVALYIILNTPLHVLMLFYGIAREEPSQNIFMPIAALACLNSAVNPIVYSFRIPEMKEAFKTLWHKMRCW</sequence>
<keyword evidence="12" id="KW-1185">Reference proteome</keyword>
<proteinExistence type="predicted"/>
<accession>A0A210PEU9</accession>
<comment type="subcellular location">
    <subcellularLocation>
        <location evidence="1">Cell membrane</location>
        <topology evidence="1">Multi-pass membrane protein</topology>
    </subcellularLocation>
</comment>
<evidence type="ECO:0000256" key="6">
    <source>
        <dbReference type="ARBA" id="ARBA00023136"/>
    </source>
</evidence>
<keyword evidence="5" id="KW-0297">G-protein coupled receptor</keyword>
<keyword evidence="3 9" id="KW-0812">Transmembrane</keyword>
<keyword evidence="8" id="KW-0807">Transducer</keyword>
<evidence type="ECO:0000259" key="10">
    <source>
        <dbReference type="PROSITE" id="PS50262"/>
    </source>
</evidence>
<evidence type="ECO:0000256" key="5">
    <source>
        <dbReference type="ARBA" id="ARBA00023040"/>
    </source>
</evidence>
<dbReference type="InterPro" id="IPR017452">
    <property type="entry name" value="GPCR_Rhodpsn_7TM"/>
</dbReference>
<dbReference type="GO" id="GO:0004930">
    <property type="term" value="F:G protein-coupled receptor activity"/>
    <property type="evidence" value="ECO:0007669"/>
    <property type="project" value="UniProtKB-KW"/>
</dbReference>
<evidence type="ECO:0000256" key="8">
    <source>
        <dbReference type="ARBA" id="ARBA00023224"/>
    </source>
</evidence>
<feature type="transmembrane region" description="Helical" evidence="9">
    <location>
        <begin position="137"/>
        <end position="162"/>
    </location>
</feature>
<dbReference type="InterPro" id="IPR050569">
    <property type="entry name" value="TAAR"/>
</dbReference>
<dbReference type="GO" id="GO:0005886">
    <property type="term" value="C:plasma membrane"/>
    <property type="evidence" value="ECO:0007669"/>
    <property type="project" value="UniProtKB-SubCell"/>
</dbReference>
<evidence type="ECO:0000256" key="1">
    <source>
        <dbReference type="ARBA" id="ARBA00004651"/>
    </source>
</evidence>
<evidence type="ECO:0000256" key="4">
    <source>
        <dbReference type="ARBA" id="ARBA00022989"/>
    </source>
</evidence>
<evidence type="ECO:0000256" key="7">
    <source>
        <dbReference type="ARBA" id="ARBA00023170"/>
    </source>
</evidence>
<feature type="transmembrane region" description="Helical" evidence="9">
    <location>
        <begin position="66"/>
        <end position="86"/>
    </location>
</feature>
<feature type="transmembrane region" description="Helical" evidence="9">
    <location>
        <begin position="237"/>
        <end position="261"/>
    </location>
</feature>
<evidence type="ECO:0000313" key="12">
    <source>
        <dbReference type="Proteomes" id="UP000242188"/>
    </source>
</evidence>
<feature type="transmembrane region" description="Helical" evidence="9">
    <location>
        <begin position="182"/>
        <end position="209"/>
    </location>
</feature>
<feature type="transmembrane region" description="Helical" evidence="9">
    <location>
        <begin position="273"/>
        <end position="294"/>
    </location>
</feature>
<organism evidence="11 12">
    <name type="scientific">Mizuhopecten yessoensis</name>
    <name type="common">Japanese scallop</name>
    <name type="synonym">Patinopecten yessoensis</name>
    <dbReference type="NCBI Taxonomy" id="6573"/>
    <lineage>
        <taxon>Eukaryota</taxon>
        <taxon>Metazoa</taxon>
        <taxon>Spiralia</taxon>
        <taxon>Lophotrochozoa</taxon>
        <taxon>Mollusca</taxon>
        <taxon>Bivalvia</taxon>
        <taxon>Autobranchia</taxon>
        <taxon>Pteriomorphia</taxon>
        <taxon>Pectinida</taxon>
        <taxon>Pectinoidea</taxon>
        <taxon>Pectinidae</taxon>
        <taxon>Mizuhopecten</taxon>
    </lineage>
</organism>
<comment type="caution">
    <text evidence="11">The sequence shown here is derived from an EMBL/GenBank/DDBJ whole genome shotgun (WGS) entry which is preliminary data.</text>
</comment>
<gene>
    <name evidence="11" type="ORF">KP79_PYT22217</name>
</gene>
<dbReference type="PANTHER" id="PTHR24249">
    <property type="entry name" value="HISTAMINE RECEPTOR-RELATED G-PROTEIN COUPLED RECEPTOR"/>
    <property type="match status" value="1"/>
</dbReference>
<dbReference type="SUPFAM" id="SSF81321">
    <property type="entry name" value="Family A G protein-coupled receptor-like"/>
    <property type="match status" value="1"/>
</dbReference>
<evidence type="ECO:0000256" key="3">
    <source>
        <dbReference type="ARBA" id="ARBA00022692"/>
    </source>
</evidence>
<keyword evidence="2" id="KW-1003">Cell membrane</keyword>
<dbReference type="CDD" id="cd00637">
    <property type="entry name" value="7tm_classA_rhodopsin-like"/>
    <property type="match status" value="1"/>
</dbReference>
<reference evidence="11 12" key="1">
    <citation type="journal article" date="2017" name="Nat. Ecol. Evol.">
        <title>Scallop genome provides insights into evolution of bilaterian karyotype and development.</title>
        <authorList>
            <person name="Wang S."/>
            <person name="Zhang J."/>
            <person name="Jiao W."/>
            <person name="Li J."/>
            <person name="Xun X."/>
            <person name="Sun Y."/>
            <person name="Guo X."/>
            <person name="Huan P."/>
            <person name="Dong B."/>
            <person name="Zhang L."/>
            <person name="Hu X."/>
            <person name="Sun X."/>
            <person name="Wang J."/>
            <person name="Zhao C."/>
            <person name="Wang Y."/>
            <person name="Wang D."/>
            <person name="Huang X."/>
            <person name="Wang R."/>
            <person name="Lv J."/>
            <person name="Li Y."/>
            <person name="Zhang Z."/>
            <person name="Liu B."/>
            <person name="Lu W."/>
            <person name="Hui Y."/>
            <person name="Liang J."/>
            <person name="Zhou Z."/>
            <person name="Hou R."/>
            <person name="Li X."/>
            <person name="Liu Y."/>
            <person name="Li H."/>
            <person name="Ning X."/>
            <person name="Lin Y."/>
            <person name="Zhao L."/>
            <person name="Xing Q."/>
            <person name="Dou J."/>
            <person name="Li Y."/>
            <person name="Mao J."/>
            <person name="Guo H."/>
            <person name="Dou H."/>
            <person name="Li T."/>
            <person name="Mu C."/>
            <person name="Jiang W."/>
            <person name="Fu Q."/>
            <person name="Fu X."/>
            <person name="Miao Y."/>
            <person name="Liu J."/>
            <person name="Yu Q."/>
            <person name="Li R."/>
            <person name="Liao H."/>
            <person name="Li X."/>
            <person name="Kong Y."/>
            <person name="Jiang Z."/>
            <person name="Chourrout D."/>
            <person name="Li R."/>
            <person name="Bao Z."/>
        </authorList>
    </citation>
    <scope>NUCLEOTIDE SEQUENCE [LARGE SCALE GENOMIC DNA]</scope>
    <source>
        <strain evidence="11 12">PY_sf001</strain>
    </source>
</reference>
<dbReference type="PROSITE" id="PS50262">
    <property type="entry name" value="G_PROTEIN_RECEP_F1_2"/>
    <property type="match status" value="1"/>
</dbReference>
<evidence type="ECO:0000313" key="11">
    <source>
        <dbReference type="EMBL" id="OWF35014.1"/>
    </source>
</evidence>
<dbReference type="InterPro" id="IPR000276">
    <property type="entry name" value="GPCR_Rhodpsn"/>
</dbReference>
<feature type="transmembrane region" description="Helical" evidence="9">
    <location>
        <begin position="98"/>
        <end position="117"/>
    </location>
</feature>
<dbReference type="Pfam" id="PF00001">
    <property type="entry name" value="7tm_1"/>
    <property type="match status" value="1"/>
</dbReference>
<dbReference type="Proteomes" id="UP000242188">
    <property type="component" value="Unassembled WGS sequence"/>
</dbReference>
<name>A0A210PEU9_MIZYE</name>
<dbReference type="STRING" id="6573.A0A210PEU9"/>